<keyword evidence="2" id="KW-0812">Transmembrane</keyword>
<reference evidence="4 5" key="1">
    <citation type="submission" date="2024-04" db="EMBL/GenBank/DDBJ databases">
        <authorList>
            <consortium name="Genoscope - CEA"/>
            <person name="William W."/>
        </authorList>
    </citation>
    <scope>NUCLEOTIDE SEQUENCE [LARGE SCALE GENOMIC DNA]</scope>
</reference>
<gene>
    <name evidence="4" type="ORF">GSLYS_00010057001</name>
</gene>
<dbReference type="PROSITE" id="PS50853">
    <property type="entry name" value="FN3"/>
    <property type="match status" value="1"/>
</dbReference>
<dbReference type="SUPFAM" id="SSF49265">
    <property type="entry name" value="Fibronectin type III"/>
    <property type="match status" value="2"/>
</dbReference>
<proteinExistence type="predicted"/>
<dbReference type="InterPro" id="IPR036116">
    <property type="entry name" value="FN3_sf"/>
</dbReference>
<feature type="compositionally biased region" description="Low complexity" evidence="1">
    <location>
        <begin position="433"/>
        <end position="447"/>
    </location>
</feature>
<dbReference type="InterPro" id="IPR003961">
    <property type="entry name" value="FN3_dom"/>
</dbReference>
<dbReference type="SMART" id="SM00060">
    <property type="entry name" value="FN3"/>
    <property type="match status" value="2"/>
</dbReference>
<dbReference type="Pfam" id="PF00041">
    <property type="entry name" value="fn3"/>
    <property type="match status" value="1"/>
</dbReference>
<organism evidence="4 5">
    <name type="scientific">Lymnaea stagnalis</name>
    <name type="common">Great pond snail</name>
    <name type="synonym">Helix stagnalis</name>
    <dbReference type="NCBI Taxonomy" id="6523"/>
    <lineage>
        <taxon>Eukaryota</taxon>
        <taxon>Metazoa</taxon>
        <taxon>Spiralia</taxon>
        <taxon>Lophotrochozoa</taxon>
        <taxon>Mollusca</taxon>
        <taxon>Gastropoda</taxon>
        <taxon>Heterobranchia</taxon>
        <taxon>Euthyneura</taxon>
        <taxon>Panpulmonata</taxon>
        <taxon>Hygrophila</taxon>
        <taxon>Lymnaeoidea</taxon>
        <taxon>Lymnaeidae</taxon>
        <taxon>Lymnaea</taxon>
    </lineage>
</organism>
<feature type="region of interest" description="Disordered" evidence="1">
    <location>
        <begin position="423"/>
        <end position="504"/>
    </location>
</feature>
<dbReference type="EMBL" id="CAXITT010000222">
    <property type="protein sequence ID" value="CAL1536144.1"/>
    <property type="molecule type" value="Genomic_DNA"/>
</dbReference>
<dbReference type="AlphaFoldDB" id="A0AAV2HQZ3"/>
<evidence type="ECO:0000256" key="1">
    <source>
        <dbReference type="SAM" id="MobiDB-lite"/>
    </source>
</evidence>
<feature type="transmembrane region" description="Helical" evidence="2">
    <location>
        <begin position="371"/>
        <end position="393"/>
    </location>
</feature>
<evidence type="ECO:0000313" key="4">
    <source>
        <dbReference type="EMBL" id="CAL1536144.1"/>
    </source>
</evidence>
<feature type="non-terminal residue" evidence="4">
    <location>
        <position position="667"/>
    </location>
</feature>
<evidence type="ECO:0000256" key="2">
    <source>
        <dbReference type="SAM" id="Phobius"/>
    </source>
</evidence>
<dbReference type="CDD" id="cd00063">
    <property type="entry name" value="FN3"/>
    <property type="match status" value="1"/>
</dbReference>
<evidence type="ECO:0000259" key="3">
    <source>
        <dbReference type="PROSITE" id="PS50853"/>
    </source>
</evidence>
<protein>
    <recommendedName>
        <fullName evidence="3">Fibronectin type-III domain-containing protein</fullName>
    </recommendedName>
</protein>
<keyword evidence="2" id="KW-1133">Transmembrane helix</keyword>
<feature type="domain" description="Fibronectin type-III" evidence="3">
    <location>
        <begin position="266"/>
        <end position="365"/>
    </location>
</feature>
<dbReference type="Gene3D" id="2.60.40.10">
    <property type="entry name" value="Immunoglobulins"/>
    <property type="match status" value="3"/>
</dbReference>
<sequence length="667" mass="73230">MVLLQRINGSYTNANVSIPICDLKPFTKYSLRVQLKGGQPNPWSESATVEATTLEDRPLTGPPMLSTNYHEENCENNKRRVYLYWNESPRDSLQGESTRFEVSFKNETYQLRKGTNSFQESLQCDAQYNISVSSATKVGTSIRPSLIFIPKASQALPVPSNFDFKVEELFDLSPSSLKNLNITWRAGLHEKDVSLYVYMCQESYQAKICFDELRVIEVNMTEEAIFLTNVTSTVNLIGYALRHENGQTRGINWTECVFLRDAVPGKPRGLRVRSGTESGSLEISWIATPCSKASKTLIVQYILSICSAKQTSDSCQRVNVNGSVDSYTATGLLENHHYVVSIQAETPYKLGPTFEETALTGSKNDSGSGNVITAIIATAFLLIFMGLICFFVWRCMKGGKRFKLLLDDTLILSKSSTQVIYQPQTSTESGVYTSSQRSQQSCTSESEVQPSQNGPIQPSHNGPVQSPHNGPVLPPHIGPVLPPHNGPVQPPHNRPVQPPYIGPVQPPYIGPVHPTLNSPGYVDQPDNAFALKEISLEVSNEQPSPIRTQEGTNVYVKDDGSGPLDEYVRVANGSAGKPCSHYITDKNSLIVPSEPDTRSIPQHPIQQAICVGLALDGQSPMFPQAEGAQSTVTPGETQQCGSPHVQEYVGFGVQNGQATEYYPEDGS</sequence>
<dbReference type="InterPro" id="IPR013783">
    <property type="entry name" value="Ig-like_fold"/>
</dbReference>
<feature type="compositionally biased region" description="Pro residues" evidence="1">
    <location>
        <begin position="472"/>
        <end position="504"/>
    </location>
</feature>
<dbReference type="Proteomes" id="UP001497497">
    <property type="component" value="Unassembled WGS sequence"/>
</dbReference>
<feature type="compositionally biased region" description="Polar residues" evidence="1">
    <location>
        <begin position="448"/>
        <end position="468"/>
    </location>
</feature>
<keyword evidence="5" id="KW-1185">Reference proteome</keyword>
<accession>A0AAV2HQZ3</accession>
<name>A0AAV2HQZ3_LYMST</name>
<evidence type="ECO:0000313" key="5">
    <source>
        <dbReference type="Proteomes" id="UP001497497"/>
    </source>
</evidence>
<keyword evidence="2" id="KW-0472">Membrane</keyword>
<feature type="compositionally biased region" description="Polar residues" evidence="1">
    <location>
        <begin position="423"/>
        <end position="432"/>
    </location>
</feature>
<comment type="caution">
    <text evidence="4">The sequence shown here is derived from an EMBL/GenBank/DDBJ whole genome shotgun (WGS) entry which is preliminary data.</text>
</comment>